<gene>
    <name evidence="2" type="ORF">ACGRHZ_27385</name>
</gene>
<proteinExistence type="predicted"/>
<evidence type="ECO:0000256" key="1">
    <source>
        <dbReference type="SAM" id="MobiDB-lite"/>
    </source>
</evidence>
<accession>A0ABW7JFF8</accession>
<dbReference type="EMBL" id="JBIHSE010000005">
    <property type="protein sequence ID" value="MFH0274997.1"/>
    <property type="molecule type" value="Genomic_DNA"/>
</dbReference>
<evidence type="ECO:0000313" key="3">
    <source>
        <dbReference type="Proteomes" id="UP001607221"/>
    </source>
</evidence>
<reference evidence="2 3" key="1">
    <citation type="submission" date="2024-10" db="EMBL/GenBank/DDBJ databases">
        <authorList>
            <person name="Yibar A."/>
            <person name="Saticioglu I.B."/>
            <person name="Duman M."/>
            <person name="Ajmi N."/>
            <person name="Gurler F."/>
            <person name="Ay H."/>
            <person name="Onuk E."/>
            <person name="Guler S."/>
            <person name="Romalde J.L."/>
        </authorList>
    </citation>
    <scope>NUCLEOTIDE SEQUENCE [LARGE SCALE GENOMIC DNA]</scope>
    <source>
        <strain evidence="2 3">1-TCBS-A</strain>
    </source>
</reference>
<keyword evidence="3" id="KW-1185">Reference proteome</keyword>
<evidence type="ECO:0000313" key="2">
    <source>
        <dbReference type="EMBL" id="MFH0274997.1"/>
    </source>
</evidence>
<feature type="region of interest" description="Disordered" evidence="1">
    <location>
        <begin position="44"/>
        <end position="67"/>
    </location>
</feature>
<sequence length="67" mass="7722">MDNEFPILECDIELMRRLNVPSQTTLKQASSEFAAYWQRVRKEADMRDKTPVTASHAAPSKRNDTKP</sequence>
<comment type="caution">
    <text evidence="2">The sequence shown here is derived from an EMBL/GenBank/DDBJ whole genome shotgun (WGS) entry which is preliminary data.</text>
</comment>
<organism evidence="2 3">
    <name type="scientific">Vibrio jasicida</name>
    <dbReference type="NCBI Taxonomy" id="766224"/>
    <lineage>
        <taxon>Bacteria</taxon>
        <taxon>Pseudomonadati</taxon>
        <taxon>Pseudomonadota</taxon>
        <taxon>Gammaproteobacteria</taxon>
        <taxon>Vibrionales</taxon>
        <taxon>Vibrionaceae</taxon>
        <taxon>Vibrio</taxon>
    </lineage>
</organism>
<name>A0ABW7JFF8_9VIBR</name>
<dbReference type="Proteomes" id="UP001607221">
    <property type="component" value="Unassembled WGS sequence"/>
</dbReference>
<dbReference type="RefSeq" id="WP_285380728.1">
    <property type="nucleotide sequence ID" value="NZ_JBIHSE010000005.1"/>
</dbReference>
<protein>
    <submittedName>
        <fullName evidence="2">Uncharacterized protein</fullName>
    </submittedName>
</protein>